<proteinExistence type="predicted"/>
<protein>
    <recommendedName>
        <fullName evidence="2">Fimbrial-type adhesion domain-containing protein</fullName>
    </recommendedName>
</protein>
<dbReference type="InterPro" id="IPR008966">
    <property type="entry name" value="Adhesion_dom_sf"/>
</dbReference>
<dbReference type="Gene3D" id="2.60.40.1090">
    <property type="entry name" value="Fimbrial-type adhesion domain"/>
    <property type="match status" value="1"/>
</dbReference>
<dbReference type="Pfam" id="PF00419">
    <property type="entry name" value="Fimbrial"/>
    <property type="match status" value="1"/>
</dbReference>
<dbReference type="EMBL" id="LVIE01000002">
    <property type="protein sequence ID" value="OHT25733.1"/>
    <property type="molecule type" value="Genomic_DNA"/>
</dbReference>
<evidence type="ECO:0000313" key="3">
    <source>
        <dbReference type="EMBL" id="OHT25733.1"/>
    </source>
</evidence>
<comment type="caution">
    <text evidence="3">The sequence shown here is derived from an EMBL/GenBank/DDBJ whole genome shotgun (WGS) entry which is preliminary data.</text>
</comment>
<dbReference type="GO" id="GO:0009289">
    <property type="term" value="C:pilus"/>
    <property type="evidence" value="ECO:0007669"/>
    <property type="project" value="InterPro"/>
</dbReference>
<dbReference type="InterPro" id="IPR036937">
    <property type="entry name" value="Adhesion_dom_fimbrial_sf"/>
</dbReference>
<dbReference type="AlphaFoldDB" id="A0A1S1HWQ4"/>
<feature type="signal peptide" evidence="1">
    <location>
        <begin position="1"/>
        <end position="33"/>
    </location>
</feature>
<keyword evidence="4" id="KW-1185">Reference proteome</keyword>
<evidence type="ECO:0000256" key="1">
    <source>
        <dbReference type="SAM" id="SignalP"/>
    </source>
</evidence>
<dbReference type="PANTHER" id="PTHR33420:SF33">
    <property type="entry name" value="MINOR FIMBRIAL SUBUNIT"/>
    <property type="match status" value="1"/>
</dbReference>
<dbReference type="GO" id="GO:0043709">
    <property type="term" value="P:cell adhesion involved in single-species biofilm formation"/>
    <property type="evidence" value="ECO:0007669"/>
    <property type="project" value="TreeGrafter"/>
</dbReference>
<feature type="chain" id="PRO_5012978125" description="Fimbrial-type adhesion domain-containing protein" evidence="1">
    <location>
        <begin position="34"/>
        <end position="187"/>
    </location>
</feature>
<reference evidence="3 4" key="1">
    <citation type="submission" date="2016-03" db="EMBL/GenBank/DDBJ databases">
        <title>Genome sequence of Providencia stuartii strain, isolated from the salivary glands of larval Lucilia sericata.</title>
        <authorList>
            <person name="Yuan Y."/>
            <person name="Zhang Y."/>
            <person name="Fu S."/>
            <person name="Crippen T.L."/>
            <person name="Visi D."/>
            <person name="Benbow M.E."/>
            <person name="Allen M."/>
            <person name="Tomberlin J.K."/>
            <person name="Sze S.-H."/>
            <person name="Tarone A.M."/>
        </authorList>
    </citation>
    <scope>NUCLEOTIDE SEQUENCE [LARGE SCALE GENOMIC DNA]</scope>
    <source>
        <strain evidence="3 4">Crippen</strain>
    </source>
</reference>
<gene>
    <name evidence="3" type="ORF">A3Q29_12065</name>
</gene>
<dbReference type="InterPro" id="IPR050263">
    <property type="entry name" value="Bact_Fimbrial_Adh_Pro"/>
</dbReference>
<evidence type="ECO:0000259" key="2">
    <source>
        <dbReference type="Pfam" id="PF00419"/>
    </source>
</evidence>
<evidence type="ECO:0000313" key="4">
    <source>
        <dbReference type="Proteomes" id="UP000179588"/>
    </source>
</evidence>
<accession>A0A1S1HWQ4</accession>
<feature type="domain" description="Fimbrial-type adhesion" evidence="2">
    <location>
        <begin position="66"/>
        <end position="186"/>
    </location>
</feature>
<dbReference type="InterPro" id="IPR000259">
    <property type="entry name" value="Adhesion_dom_fimbrial"/>
</dbReference>
<sequence length="187" mass="20255">MHMSSRKNKKSAAVLIKKLVLLWLACHSVLTMASTQVDMTMKGRLLEFPPCDISLLGAEGSEGAPIRIGFDEVAIQRIDGERYRQNFTLAIRCEQTLGQNVLIEMGYNGEPSHFDSAALGTGQADLGVRLYQANNGQVIPPHSVLPMTLSGNERVQLPLYAVPVKAADANLIEGSFTASATLALNYP</sequence>
<keyword evidence="1" id="KW-0732">Signal</keyword>
<organism evidence="3 4">
    <name type="scientific">Providencia stuartii</name>
    <dbReference type="NCBI Taxonomy" id="588"/>
    <lineage>
        <taxon>Bacteria</taxon>
        <taxon>Pseudomonadati</taxon>
        <taxon>Pseudomonadota</taxon>
        <taxon>Gammaproteobacteria</taxon>
        <taxon>Enterobacterales</taxon>
        <taxon>Morganellaceae</taxon>
        <taxon>Providencia</taxon>
    </lineage>
</organism>
<name>A0A1S1HWQ4_PROST</name>
<dbReference type="Proteomes" id="UP000179588">
    <property type="component" value="Unassembled WGS sequence"/>
</dbReference>
<dbReference type="PANTHER" id="PTHR33420">
    <property type="entry name" value="FIMBRIAL SUBUNIT ELFA-RELATED"/>
    <property type="match status" value="1"/>
</dbReference>
<dbReference type="SUPFAM" id="SSF49401">
    <property type="entry name" value="Bacterial adhesins"/>
    <property type="match status" value="1"/>
</dbReference>